<dbReference type="Proteomes" id="UP000182015">
    <property type="component" value="Unassembled WGS sequence"/>
</dbReference>
<dbReference type="Pfam" id="PF04233">
    <property type="entry name" value="Phage_Mu_F"/>
    <property type="match status" value="1"/>
</dbReference>
<keyword evidence="4" id="KW-1185">Reference proteome</keyword>
<gene>
    <name evidence="3" type="ORF">A9Q68_10045</name>
</gene>
<sequence length="437" mass="50062">MSELNKFQREIEDLLKQSDKITDQRLFNLYVEEIKSLRKALQIDFNSFDDLTSTQKLKLSQMTALLDQLDISAERLRKSLGGAINGHLMNTGKLAYNELFYELESKHGGISFALLREEELKTIIETPVANFKLSERINDGVVPDLKRNIKNELTRLFLIGLSYPKVSARLAELGYSSYRRALNITRTEAGRVQAVARQKSQLEAEKLGIEFEKQWVATLDKRTRHNHQELDGQRVKPSGYFEINGHKALQPHMFGIASEDIACRCRTISRLKGDDTILLRRDNMTKKVVEYKNYREWEANHIASEQKKMSVRFNSAVDSGIIKVEMNEQKQLAHIIGSKEHSKRIANNKKKGIKHDPSYLTISTNEAADLIKMYSGKGKFPYNKDIGFVPKKEIITHNKVVGVYIDQRTGFKTETNKFRIHYSKTGAHIVPTFGGEK</sequence>
<feature type="domain" description="Bacterial toxin 50" evidence="2">
    <location>
        <begin position="327"/>
        <end position="431"/>
    </location>
</feature>
<evidence type="ECO:0000313" key="3">
    <source>
        <dbReference type="EMBL" id="OJF71169.1"/>
    </source>
</evidence>
<dbReference type="EMBL" id="LZDD01000004">
    <property type="protein sequence ID" value="OJF71169.1"/>
    <property type="molecule type" value="Genomic_DNA"/>
</dbReference>
<dbReference type="RefSeq" id="WP_071794584.1">
    <property type="nucleotide sequence ID" value="NZ_LZDD01000004.1"/>
</dbReference>
<dbReference type="InterPro" id="IPR006528">
    <property type="entry name" value="Phage_head_morphogenesis_dom"/>
</dbReference>
<name>A0A1L8MKA4_9STRE</name>
<dbReference type="STRING" id="1856638.A9Q68_10045"/>
<accession>A0A1L8MKA4</accession>
<dbReference type="InterPro" id="IPR029100">
    <property type="entry name" value="Ntox50"/>
</dbReference>
<evidence type="ECO:0008006" key="5">
    <source>
        <dbReference type="Google" id="ProtNLM"/>
    </source>
</evidence>
<proteinExistence type="predicted"/>
<feature type="domain" description="Phage head morphogenesis" evidence="1">
    <location>
        <begin position="148"/>
        <end position="268"/>
    </location>
</feature>
<evidence type="ECO:0000259" key="1">
    <source>
        <dbReference type="Pfam" id="PF04233"/>
    </source>
</evidence>
<protein>
    <recommendedName>
        <fullName evidence="5">Phage head morphogenesis protein</fullName>
    </recommendedName>
</protein>
<evidence type="ECO:0000313" key="4">
    <source>
        <dbReference type="Proteomes" id="UP000182015"/>
    </source>
</evidence>
<dbReference type="OrthoDB" id="9151105at2"/>
<comment type="caution">
    <text evidence="3">The sequence shown here is derived from an EMBL/GenBank/DDBJ whole genome shotgun (WGS) entry which is preliminary data.</text>
</comment>
<dbReference type="AlphaFoldDB" id="A0A1L8MKA4"/>
<organism evidence="3 4">
    <name type="scientific">Streptococcus bovimastitidis</name>
    <dbReference type="NCBI Taxonomy" id="1856638"/>
    <lineage>
        <taxon>Bacteria</taxon>
        <taxon>Bacillati</taxon>
        <taxon>Bacillota</taxon>
        <taxon>Bacilli</taxon>
        <taxon>Lactobacillales</taxon>
        <taxon>Streptococcaceae</taxon>
        <taxon>Streptococcus</taxon>
    </lineage>
</organism>
<evidence type="ECO:0000259" key="2">
    <source>
        <dbReference type="Pfam" id="PF15542"/>
    </source>
</evidence>
<reference evidence="4" key="1">
    <citation type="submission" date="2016-06" db="EMBL/GenBank/DDBJ databases">
        <authorList>
            <person name="de Vries S.P.W."/>
            <person name="Hadjirin N.F."/>
            <person name="Lay E.M."/>
            <person name="Zadoks R.N."/>
            <person name="Peacock S.J."/>
            <person name="Parkhill J."/>
            <person name="Grant A.J."/>
            <person name="Mcdougall S."/>
            <person name="Holmes M.A."/>
        </authorList>
    </citation>
    <scope>NUCLEOTIDE SEQUENCE [LARGE SCALE GENOMIC DNA]</scope>
    <source>
        <strain evidence="4">NZ1587</strain>
    </source>
</reference>
<dbReference type="Pfam" id="PF15542">
    <property type="entry name" value="Ntox50"/>
    <property type="match status" value="1"/>
</dbReference>